<dbReference type="Proteomes" id="UP000319732">
    <property type="component" value="Unassembled WGS sequence"/>
</dbReference>
<dbReference type="SUPFAM" id="SSF141868">
    <property type="entry name" value="EAL domain-like"/>
    <property type="match status" value="1"/>
</dbReference>
<evidence type="ECO:0000259" key="4">
    <source>
        <dbReference type="PROSITE" id="PS50883"/>
    </source>
</evidence>
<dbReference type="InterPro" id="IPR001789">
    <property type="entry name" value="Sig_transdc_resp-reg_receiver"/>
</dbReference>
<evidence type="ECO:0000313" key="7">
    <source>
        <dbReference type="Proteomes" id="UP000319732"/>
    </source>
</evidence>
<feature type="domain" description="Response regulatory" evidence="3">
    <location>
        <begin position="9"/>
        <end position="126"/>
    </location>
</feature>
<gene>
    <name evidence="6" type="ORF">FKG94_02265</name>
</gene>
<dbReference type="InterPro" id="IPR035919">
    <property type="entry name" value="EAL_sf"/>
</dbReference>
<dbReference type="SMART" id="SM00267">
    <property type="entry name" value="GGDEF"/>
    <property type="match status" value="1"/>
</dbReference>
<dbReference type="PROSITE" id="PS50887">
    <property type="entry name" value="GGDEF"/>
    <property type="match status" value="1"/>
</dbReference>
<dbReference type="GO" id="GO:0003824">
    <property type="term" value="F:catalytic activity"/>
    <property type="evidence" value="ECO:0007669"/>
    <property type="project" value="UniProtKB-ARBA"/>
</dbReference>
<name>A0A545U8A7_9GAMM</name>
<dbReference type="NCBIfam" id="TIGR00254">
    <property type="entry name" value="GGDEF"/>
    <property type="match status" value="1"/>
</dbReference>
<dbReference type="Gene3D" id="3.30.70.270">
    <property type="match status" value="1"/>
</dbReference>
<evidence type="ECO:0000259" key="5">
    <source>
        <dbReference type="PROSITE" id="PS50887"/>
    </source>
</evidence>
<feature type="domain" description="GGDEF" evidence="5">
    <location>
        <begin position="178"/>
        <end position="311"/>
    </location>
</feature>
<evidence type="ECO:0000256" key="1">
    <source>
        <dbReference type="ARBA" id="ARBA00001946"/>
    </source>
</evidence>
<reference evidence="6 7" key="1">
    <citation type="submission" date="2019-06" db="EMBL/GenBank/DDBJ databases">
        <title>Whole genome sequence for Cellvibrionaceae sp. R142.</title>
        <authorList>
            <person name="Wang G."/>
        </authorList>
    </citation>
    <scope>NUCLEOTIDE SEQUENCE [LARGE SCALE GENOMIC DNA]</scope>
    <source>
        <strain evidence="6 7">R142</strain>
    </source>
</reference>
<proteinExistence type="predicted"/>
<dbReference type="CDD" id="cd00156">
    <property type="entry name" value="REC"/>
    <property type="match status" value="1"/>
</dbReference>
<dbReference type="InterPro" id="IPR000160">
    <property type="entry name" value="GGDEF_dom"/>
</dbReference>
<evidence type="ECO:0000259" key="3">
    <source>
        <dbReference type="PROSITE" id="PS50110"/>
    </source>
</evidence>
<dbReference type="Gene3D" id="3.40.50.2300">
    <property type="match status" value="1"/>
</dbReference>
<dbReference type="SMART" id="SM00448">
    <property type="entry name" value="REC"/>
    <property type="match status" value="1"/>
</dbReference>
<dbReference type="PROSITE" id="PS50883">
    <property type="entry name" value="EAL"/>
    <property type="match status" value="1"/>
</dbReference>
<dbReference type="Pfam" id="PF00072">
    <property type="entry name" value="Response_reg"/>
    <property type="match status" value="1"/>
</dbReference>
<feature type="modified residue" description="4-aspartylphosphate" evidence="2">
    <location>
        <position position="61"/>
    </location>
</feature>
<protein>
    <submittedName>
        <fullName evidence="6">EAL domain-containing protein</fullName>
    </submittedName>
</protein>
<organism evidence="6 7">
    <name type="scientific">Exilibacterium tricleocarpae</name>
    <dbReference type="NCBI Taxonomy" id="2591008"/>
    <lineage>
        <taxon>Bacteria</taxon>
        <taxon>Pseudomonadati</taxon>
        <taxon>Pseudomonadota</taxon>
        <taxon>Gammaproteobacteria</taxon>
        <taxon>Cellvibrionales</taxon>
        <taxon>Cellvibrionaceae</taxon>
        <taxon>Exilibacterium</taxon>
    </lineage>
</organism>
<dbReference type="Pfam" id="PF00990">
    <property type="entry name" value="GGDEF"/>
    <property type="match status" value="1"/>
</dbReference>
<evidence type="ECO:0000313" key="6">
    <source>
        <dbReference type="EMBL" id="TQV85689.1"/>
    </source>
</evidence>
<dbReference type="PROSITE" id="PS50110">
    <property type="entry name" value="RESPONSE_REGULATORY"/>
    <property type="match status" value="1"/>
</dbReference>
<dbReference type="SMART" id="SM00052">
    <property type="entry name" value="EAL"/>
    <property type="match status" value="1"/>
</dbReference>
<keyword evidence="7" id="KW-1185">Reference proteome</keyword>
<dbReference type="FunFam" id="3.30.70.270:FF:000001">
    <property type="entry name" value="Diguanylate cyclase domain protein"/>
    <property type="match status" value="1"/>
</dbReference>
<dbReference type="SUPFAM" id="SSF55073">
    <property type="entry name" value="Nucleotide cyclase"/>
    <property type="match status" value="1"/>
</dbReference>
<dbReference type="InterPro" id="IPR011006">
    <property type="entry name" value="CheY-like_superfamily"/>
</dbReference>
<dbReference type="InterPro" id="IPR029787">
    <property type="entry name" value="Nucleotide_cyclase"/>
</dbReference>
<comment type="cofactor">
    <cofactor evidence="1">
        <name>Mg(2+)</name>
        <dbReference type="ChEBI" id="CHEBI:18420"/>
    </cofactor>
</comment>
<dbReference type="EMBL" id="VHSG01000003">
    <property type="protein sequence ID" value="TQV85689.1"/>
    <property type="molecule type" value="Genomic_DNA"/>
</dbReference>
<dbReference type="InterPro" id="IPR001633">
    <property type="entry name" value="EAL_dom"/>
</dbReference>
<dbReference type="Gene3D" id="3.20.20.450">
    <property type="entry name" value="EAL domain"/>
    <property type="match status" value="1"/>
</dbReference>
<dbReference type="AlphaFoldDB" id="A0A545U8A7"/>
<dbReference type="PANTHER" id="PTHR44757">
    <property type="entry name" value="DIGUANYLATE CYCLASE DGCP"/>
    <property type="match status" value="1"/>
</dbReference>
<dbReference type="GO" id="GO:0000160">
    <property type="term" value="P:phosphorelay signal transduction system"/>
    <property type="evidence" value="ECO:0007669"/>
    <property type="project" value="InterPro"/>
</dbReference>
<dbReference type="OrthoDB" id="9804951at2"/>
<dbReference type="RefSeq" id="WP_142902540.1">
    <property type="nucleotide sequence ID" value="NZ_ML660087.1"/>
</dbReference>
<comment type="caution">
    <text evidence="6">The sequence shown here is derived from an EMBL/GenBank/DDBJ whole genome shotgun (WGS) entry which is preliminary data.</text>
</comment>
<evidence type="ECO:0000256" key="2">
    <source>
        <dbReference type="PROSITE-ProRule" id="PRU00169"/>
    </source>
</evidence>
<keyword evidence="2" id="KW-0597">Phosphoprotein</keyword>
<dbReference type="InterPro" id="IPR043128">
    <property type="entry name" value="Rev_trsase/Diguanyl_cyclase"/>
</dbReference>
<dbReference type="Pfam" id="PF00563">
    <property type="entry name" value="EAL"/>
    <property type="match status" value="1"/>
</dbReference>
<dbReference type="CDD" id="cd01949">
    <property type="entry name" value="GGDEF"/>
    <property type="match status" value="1"/>
</dbReference>
<sequence length="582" mass="65325">MAQDEKGVRVLLIEDDPHDSKLFREALEDSYLQHFSCTIATEVKDAIGCLLNTSFDVIVTDLNLPDSRNLDTVNDLLKAACKTPVVILSGSEDDELVLQAVHVGVEEYISKRYLHDSSLIVRTLRHAVERHRLKLGIEAIRDREHLLANYDPITRLPNRLLFLDRLSQAVLQSQRNNECFTLCFLDLDRFKSVNDTLGHGAGDEVLRTVSKRLSTLIRDSDTAARLGGDEFTLILRQTHRQADLAKIAQQVIDLVNVPINLGQKTCSVGVSMGLTCYPRHGTTPSQLLKNADMAMYEAKNRGRNQYHFFSPLLSRQQQQAYEQEMSLKETLQGLAGSFALAYQPKVNLLNGRISSVEALLRWHHPALGAVSPADFIPMAEESGLLAQIDEWVLRRACLQLQQWQDRDEWLSICINLSGRSFNDDCFLGSTLVAVLEEYKVPGHRLEIEITEHMLLENLKEVEKRLTALKNLGIRIAIDDFGTGFSSLSYLSRLPIDTLKIDGAFIRHVDTNPKDQAVLKAIVSLGRALELNVVAECIETDAQKQRLKELGCNEGQGFLWGEPSTDWQPKPVLPGKSDIKLMG</sequence>
<accession>A0A545U8A7</accession>
<dbReference type="SUPFAM" id="SSF52172">
    <property type="entry name" value="CheY-like"/>
    <property type="match status" value="1"/>
</dbReference>
<dbReference type="InterPro" id="IPR052155">
    <property type="entry name" value="Biofilm_reg_signaling"/>
</dbReference>
<dbReference type="CDD" id="cd01948">
    <property type="entry name" value="EAL"/>
    <property type="match status" value="1"/>
</dbReference>
<dbReference type="PANTHER" id="PTHR44757:SF2">
    <property type="entry name" value="BIOFILM ARCHITECTURE MAINTENANCE PROTEIN MBAA"/>
    <property type="match status" value="1"/>
</dbReference>
<feature type="domain" description="EAL" evidence="4">
    <location>
        <begin position="320"/>
        <end position="576"/>
    </location>
</feature>